<protein>
    <recommendedName>
        <fullName evidence="4">SHSP domain-containing protein</fullName>
    </recommendedName>
</protein>
<name>A0A8S9ZRF6_9BILA</name>
<dbReference type="SUPFAM" id="SSF49764">
    <property type="entry name" value="HSP20-like chaperones"/>
    <property type="match status" value="1"/>
</dbReference>
<evidence type="ECO:0000256" key="2">
    <source>
        <dbReference type="RuleBase" id="RU003616"/>
    </source>
</evidence>
<comment type="similarity">
    <text evidence="1 2">Belongs to the small heat shock protein (HSP20) family.</text>
</comment>
<accession>A0A8S9ZRF6</accession>
<gene>
    <name evidence="5" type="ORF">Mgra_00004592</name>
</gene>
<proteinExistence type="inferred from homology"/>
<dbReference type="EMBL" id="JABEBT010000035">
    <property type="protein sequence ID" value="KAF7636011.1"/>
    <property type="molecule type" value="Genomic_DNA"/>
</dbReference>
<dbReference type="PROSITE" id="PS01031">
    <property type="entry name" value="SHSP"/>
    <property type="match status" value="1"/>
</dbReference>
<sequence length="87" mass="10121">KSKTTRNSTTNSLDDKTTEQQTNEDNEDFDFKINTLGFSQNDLSVEVEFNEVSIYGEKKIIYKGIEINTNFSYNFKMTEDIDMNTIE</sequence>
<reference evidence="5" key="1">
    <citation type="journal article" date="2020" name="Ecol. Evol.">
        <title>Genome structure and content of the rice root-knot nematode (Meloidogyne graminicola).</title>
        <authorList>
            <person name="Phan N.T."/>
            <person name="Danchin E.G.J."/>
            <person name="Klopp C."/>
            <person name="Perfus-Barbeoch L."/>
            <person name="Kozlowski D.K."/>
            <person name="Koutsovoulos G.D."/>
            <person name="Lopez-Roques C."/>
            <person name="Bouchez O."/>
            <person name="Zahm M."/>
            <person name="Besnard G."/>
            <person name="Bellafiore S."/>
        </authorList>
    </citation>
    <scope>NUCLEOTIDE SEQUENCE</scope>
    <source>
        <strain evidence="5">VN-18</strain>
    </source>
</reference>
<feature type="region of interest" description="Disordered" evidence="3">
    <location>
        <begin position="1"/>
        <end position="27"/>
    </location>
</feature>
<evidence type="ECO:0000313" key="6">
    <source>
        <dbReference type="Proteomes" id="UP000605970"/>
    </source>
</evidence>
<dbReference type="InterPro" id="IPR008978">
    <property type="entry name" value="HSP20-like_chaperone"/>
</dbReference>
<feature type="non-terminal residue" evidence="5">
    <location>
        <position position="1"/>
    </location>
</feature>
<evidence type="ECO:0000256" key="3">
    <source>
        <dbReference type="SAM" id="MobiDB-lite"/>
    </source>
</evidence>
<keyword evidence="6" id="KW-1185">Reference proteome</keyword>
<dbReference type="AlphaFoldDB" id="A0A8S9ZRF6"/>
<feature type="domain" description="SHSP" evidence="4">
    <location>
        <begin position="11"/>
        <end position="87"/>
    </location>
</feature>
<evidence type="ECO:0000259" key="4">
    <source>
        <dbReference type="PROSITE" id="PS01031"/>
    </source>
</evidence>
<dbReference type="InterPro" id="IPR002068">
    <property type="entry name" value="A-crystallin/Hsp20_dom"/>
</dbReference>
<feature type="compositionally biased region" description="Low complexity" evidence="3">
    <location>
        <begin position="1"/>
        <end position="12"/>
    </location>
</feature>
<dbReference type="Gene3D" id="2.60.40.790">
    <property type="match status" value="1"/>
</dbReference>
<comment type="caution">
    <text evidence="5">The sequence shown here is derived from an EMBL/GenBank/DDBJ whole genome shotgun (WGS) entry which is preliminary data.</text>
</comment>
<evidence type="ECO:0000313" key="5">
    <source>
        <dbReference type="EMBL" id="KAF7636011.1"/>
    </source>
</evidence>
<dbReference type="Pfam" id="PF00011">
    <property type="entry name" value="HSP20"/>
    <property type="match status" value="1"/>
</dbReference>
<dbReference type="Proteomes" id="UP000605970">
    <property type="component" value="Unassembled WGS sequence"/>
</dbReference>
<evidence type="ECO:0000256" key="1">
    <source>
        <dbReference type="PROSITE-ProRule" id="PRU00285"/>
    </source>
</evidence>
<organism evidence="5 6">
    <name type="scientific">Meloidogyne graminicola</name>
    <dbReference type="NCBI Taxonomy" id="189291"/>
    <lineage>
        <taxon>Eukaryota</taxon>
        <taxon>Metazoa</taxon>
        <taxon>Ecdysozoa</taxon>
        <taxon>Nematoda</taxon>
        <taxon>Chromadorea</taxon>
        <taxon>Rhabditida</taxon>
        <taxon>Tylenchina</taxon>
        <taxon>Tylenchomorpha</taxon>
        <taxon>Tylenchoidea</taxon>
        <taxon>Meloidogynidae</taxon>
        <taxon>Meloidogyninae</taxon>
        <taxon>Meloidogyne</taxon>
    </lineage>
</organism>